<evidence type="ECO:0000256" key="3">
    <source>
        <dbReference type="SAM" id="Phobius"/>
    </source>
</evidence>
<comment type="similarity">
    <text evidence="1">Belongs to the CPA3 antiporters (TC 2.A.63) subunit G family.</text>
</comment>
<feature type="transmembrane region" description="Helical" evidence="3">
    <location>
        <begin position="64"/>
        <end position="85"/>
    </location>
</feature>
<keyword evidence="3" id="KW-1133">Transmembrane helix</keyword>
<feature type="region of interest" description="Disordered" evidence="2">
    <location>
        <begin position="113"/>
        <end position="134"/>
    </location>
</feature>
<evidence type="ECO:0000313" key="5">
    <source>
        <dbReference type="Proteomes" id="UP001219297"/>
    </source>
</evidence>
<comment type="caution">
    <text evidence="4">The sequence shown here is derived from an EMBL/GenBank/DDBJ whole genome shotgun (WGS) entry which is preliminary data.</text>
</comment>
<dbReference type="NCBIfam" id="TIGR01300">
    <property type="entry name" value="CPA3_mnhG_phaG"/>
    <property type="match status" value="1"/>
</dbReference>
<organism evidence="4 5">
    <name type="scientific">Actinotignum sanguinis</name>
    <dbReference type="NCBI Taxonomy" id="1445614"/>
    <lineage>
        <taxon>Bacteria</taxon>
        <taxon>Bacillati</taxon>
        <taxon>Actinomycetota</taxon>
        <taxon>Actinomycetes</taxon>
        <taxon>Actinomycetales</taxon>
        <taxon>Actinomycetaceae</taxon>
        <taxon>Actinotignum</taxon>
    </lineage>
</organism>
<sequence>MNPWDIIGAVLMLASATLTFVAAIGMFRYPDLMTRLHVATKPQVLSLIMGCLGAACLVRDPSMTWTLLLVIGCQLITSPISAHMLSRAGYRTGRIDSDAMVVDELREDLRFGRGLSHNSSGQEKNSARGSTSTH</sequence>
<dbReference type="Pfam" id="PF03334">
    <property type="entry name" value="PhaG_MnhG_YufB"/>
    <property type="match status" value="1"/>
</dbReference>
<feature type="compositionally biased region" description="Polar residues" evidence="2">
    <location>
        <begin position="116"/>
        <end position="134"/>
    </location>
</feature>
<protein>
    <submittedName>
        <fullName evidence="4">Monovalent cation/H(+) antiporter subunit G</fullName>
    </submittedName>
</protein>
<keyword evidence="3" id="KW-0812">Transmembrane</keyword>
<dbReference type="PANTHER" id="PTHR34703">
    <property type="entry name" value="ANTIPORTER SUBUNIT MNHG2-RELATED"/>
    <property type="match status" value="1"/>
</dbReference>
<accession>A0ABT5VAG1</accession>
<dbReference type="Proteomes" id="UP001219297">
    <property type="component" value="Unassembled WGS sequence"/>
</dbReference>
<keyword evidence="3" id="KW-0472">Membrane</keyword>
<dbReference type="PANTHER" id="PTHR34703:SF1">
    <property type="entry name" value="ANTIPORTER SUBUNIT MNHG2-RELATED"/>
    <property type="match status" value="1"/>
</dbReference>
<evidence type="ECO:0000256" key="2">
    <source>
        <dbReference type="SAM" id="MobiDB-lite"/>
    </source>
</evidence>
<evidence type="ECO:0000313" key="4">
    <source>
        <dbReference type="EMBL" id="MDE1656957.1"/>
    </source>
</evidence>
<name>A0ABT5VAG1_9ACTO</name>
<evidence type="ECO:0000256" key="1">
    <source>
        <dbReference type="ARBA" id="ARBA00008404"/>
    </source>
</evidence>
<dbReference type="NCBIfam" id="NF009314">
    <property type="entry name" value="PRK12674.1-2"/>
    <property type="match status" value="1"/>
</dbReference>
<gene>
    <name evidence="4" type="primary">mnhG</name>
    <name evidence="4" type="ORF">PWJ81_07730</name>
</gene>
<dbReference type="InterPro" id="IPR005133">
    <property type="entry name" value="PhaG_MnhG_YufB"/>
</dbReference>
<feature type="transmembrane region" description="Helical" evidence="3">
    <location>
        <begin position="6"/>
        <end position="27"/>
    </location>
</feature>
<keyword evidence="5" id="KW-1185">Reference proteome</keyword>
<proteinExistence type="inferred from homology"/>
<dbReference type="RefSeq" id="WP_274734288.1">
    <property type="nucleotide sequence ID" value="NZ_CAMXYX010000036.1"/>
</dbReference>
<dbReference type="GeneID" id="83609179"/>
<reference evidence="4 5" key="1">
    <citation type="submission" date="2023-02" db="EMBL/GenBank/DDBJ databases">
        <title>Defining the Infant Male Urobiome and Moving Towards Mechanisms in Urobiome Research.</title>
        <authorList>
            <person name="Reasoner S."/>
            <person name="Flores V."/>
            <person name="Van Horn G."/>
            <person name="Morales G."/>
            <person name="Peard L."/>
            <person name="Abelson B."/>
            <person name="Manuel C."/>
            <person name="Lee J."/>
            <person name="Baker B."/>
            <person name="Williams T."/>
            <person name="Schmitz J."/>
            <person name="Clayton D."/>
            <person name="Hadjifrangiskou M."/>
        </authorList>
    </citation>
    <scope>NUCLEOTIDE SEQUENCE [LARGE SCALE GENOMIC DNA]</scope>
    <source>
        <strain evidence="4 5">AS1053</strain>
    </source>
</reference>
<dbReference type="EMBL" id="JARBHI010000019">
    <property type="protein sequence ID" value="MDE1656957.1"/>
    <property type="molecule type" value="Genomic_DNA"/>
</dbReference>